<organism evidence="1 2">
    <name type="scientific">Russula earlei</name>
    <dbReference type="NCBI Taxonomy" id="71964"/>
    <lineage>
        <taxon>Eukaryota</taxon>
        <taxon>Fungi</taxon>
        <taxon>Dikarya</taxon>
        <taxon>Basidiomycota</taxon>
        <taxon>Agaricomycotina</taxon>
        <taxon>Agaricomycetes</taxon>
        <taxon>Russulales</taxon>
        <taxon>Russulaceae</taxon>
        <taxon>Russula</taxon>
    </lineage>
</organism>
<sequence>MSEAKEILVHRCSGFMSMSWSLFGRSGQKTYHHKPLTWTWRYNERLHIITHLSHCIPCRRWQEHHLTATMDDEEKSEEEKSLDSAYQACDHAASRPFQGRIDRLKQEWDDFLKELMLLRQELRNARTKLKESLDVRNELQHALVDHAINQPCKTVGCTPTSPSCSSGQHKRLHLMTIAHQDSLTPLCHAEQDVIAIDCESEQDVLLFMTMSIRSMVDTVLVDLL</sequence>
<proteinExistence type="predicted"/>
<reference evidence="1" key="1">
    <citation type="submission" date="2021-03" db="EMBL/GenBank/DDBJ databases">
        <title>Evolutionary priming and transition to the ectomycorrhizal habit in an iconic lineage of mushroom-forming fungi: is preadaptation a requirement?</title>
        <authorList>
            <consortium name="DOE Joint Genome Institute"/>
            <person name="Looney B.P."/>
            <person name="Miyauchi S."/>
            <person name="Morin E."/>
            <person name="Drula E."/>
            <person name="Courty P.E."/>
            <person name="Chicoki N."/>
            <person name="Fauchery L."/>
            <person name="Kohler A."/>
            <person name="Kuo A."/>
            <person name="LaButti K."/>
            <person name="Pangilinan J."/>
            <person name="Lipzen A."/>
            <person name="Riley R."/>
            <person name="Andreopoulos W."/>
            <person name="He G."/>
            <person name="Johnson J."/>
            <person name="Barry K.W."/>
            <person name="Grigoriev I.V."/>
            <person name="Nagy L."/>
            <person name="Hibbett D."/>
            <person name="Henrissat B."/>
            <person name="Matheny P.B."/>
            <person name="Labbe J."/>
            <person name="Martin A.F."/>
        </authorList>
    </citation>
    <scope>NUCLEOTIDE SEQUENCE</scope>
    <source>
        <strain evidence="1">BPL698</strain>
    </source>
</reference>
<dbReference type="EMBL" id="JAGFNK010000366">
    <property type="protein sequence ID" value="KAI9451647.1"/>
    <property type="molecule type" value="Genomic_DNA"/>
</dbReference>
<accession>A0ACC0TXU4</accession>
<gene>
    <name evidence="1" type="ORF">F5148DRAFT_1152423</name>
</gene>
<dbReference type="Proteomes" id="UP001207468">
    <property type="component" value="Unassembled WGS sequence"/>
</dbReference>
<evidence type="ECO:0000313" key="1">
    <source>
        <dbReference type="EMBL" id="KAI9451647.1"/>
    </source>
</evidence>
<protein>
    <submittedName>
        <fullName evidence="1">Uncharacterized protein</fullName>
    </submittedName>
</protein>
<evidence type="ECO:0000313" key="2">
    <source>
        <dbReference type="Proteomes" id="UP001207468"/>
    </source>
</evidence>
<keyword evidence="2" id="KW-1185">Reference proteome</keyword>
<comment type="caution">
    <text evidence="1">The sequence shown here is derived from an EMBL/GenBank/DDBJ whole genome shotgun (WGS) entry which is preliminary data.</text>
</comment>
<name>A0ACC0TXU4_9AGAM</name>